<evidence type="ECO:0000313" key="12">
    <source>
        <dbReference type="Proteomes" id="UP000027284"/>
    </source>
</evidence>
<dbReference type="GO" id="GO:0005737">
    <property type="term" value="C:cytoplasm"/>
    <property type="evidence" value="ECO:0007669"/>
    <property type="project" value="UniProtKB-SubCell"/>
</dbReference>
<dbReference type="Proteomes" id="UP000027284">
    <property type="component" value="Unassembled WGS sequence"/>
</dbReference>
<reference evidence="11 12" key="1">
    <citation type="submission" date="2014-04" db="EMBL/GenBank/DDBJ databases">
        <title>The Genome Sequence of Thermoanaerobaculum aquaticum MP-01, The First Cultivated Group 23 Acidobacterium.</title>
        <authorList>
            <person name="Stamps B.W."/>
            <person name="Losey N.A."/>
            <person name="Lawson P.A."/>
            <person name="Stevenson B.S."/>
        </authorList>
    </citation>
    <scope>NUCLEOTIDE SEQUENCE [LARGE SCALE GENOMIC DNA]</scope>
    <source>
        <strain evidence="11 12">MP-01</strain>
    </source>
</reference>
<dbReference type="EC" id="3.6.5.4" evidence="8"/>
<dbReference type="NCBIfam" id="TIGR00064">
    <property type="entry name" value="ftsY"/>
    <property type="match status" value="1"/>
</dbReference>
<dbReference type="GO" id="GO:0005886">
    <property type="term" value="C:plasma membrane"/>
    <property type="evidence" value="ECO:0007669"/>
    <property type="project" value="UniProtKB-SubCell"/>
</dbReference>
<dbReference type="Pfam" id="PF00448">
    <property type="entry name" value="SRP54"/>
    <property type="match status" value="1"/>
</dbReference>
<comment type="function">
    <text evidence="8">Involved in targeting and insertion of nascent membrane proteins into the cytoplasmic membrane. Acts as a receptor for the complex formed by the signal recognition particle (SRP) and the ribosome-nascent chain (RNC).</text>
</comment>
<dbReference type="GO" id="GO:0005047">
    <property type="term" value="F:signal recognition particle binding"/>
    <property type="evidence" value="ECO:0007669"/>
    <property type="project" value="TreeGrafter"/>
</dbReference>
<comment type="subcellular location">
    <subcellularLocation>
        <location evidence="8">Cell membrane</location>
        <topology evidence="8">Peripheral membrane protein</topology>
        <orientation evidence="8">Cytoplasmic side</orientation>
    </subcellularLocation>
    <subcellularLocation>
        <location evidence="8">Cytoplasm</location>
    </subcellularLocation>
</comment>
<dbReference type="GO" id="GO:0006614">
    <property type="term" value="P:SRP-dependent cotranslational protein targeting to membrane"/>
    <property type="evidence" value="ECO:0007669"/>
    <property type="project" value="InterPro"/>
</dbReference>
<dbReference type="GO" id="GO:0003924">
    <property type="term" value="F:GTPase activity"/>
    <property type="evidence" value="ECO:0007669"/>
    <property type="project" value="UniProtKB-UniRule"/>
</dbReference>
<evidence type="ECO:0000256" key="2">
    <source>
        <dbReference type="ARBA" id="ARBA00022490"/>
    </source>
</evidence>
<name>A0A062XYI3_9BACT</name>
<dbReference type="InterPro" id="IPR000897">
    <property type="entry name" value="SRP54_GTPase_dom"/>
</dbReference>
<gene>
    <name evidence="8" type="primary">ftsY</name>
    <name evidence="11" type="ORF">EG19_05075</name>
</gene>
<dbReference type="PANTHER" id="PTHR43134">
    <property type="entry name" value="SIGNAL RECOGNITION PARTICLE RECEPTOR SUBUNIT ALPHA"/>
    <property type="match status" value="1"/>
</dbReference>
<comment type="subunit">
    <text evidence="8">Part of the signal recognition particle protein translocation system, which is composed of SRP and FtsY.</text>
</comment>
<feature type="binding site" evidence="8">
    <location>
        <begin position="94"/>
        <end position="101"/>
    </location>
    <ligand>
        <name>GTP</name>
        <dbReference type="ChEBI" id="CHEBI:37565"/>
    </ligand>
</feature>
<evidence type="ECO:0000256" key="4">
    <source>
        <dbReference type="ARBA" id="ARBA00022801"/>
    </source>
</evidence>
<evidence type="ECO:0000313" key="11">
    <source>
        <dbReference type="EMBL" id="KDA53575.1"/>
    </source>
</evidence>
<dbReference type="InterPro" id="IPR003593">
    <property type="entry name" value="AAA+_ATPase"/>
</dbReference>
<dbReference type="OrthoDB" id="9804720at2"/>
<comment type="caution">
    <text evidence="11">The sequence shown here is derived from an EMBL/GenBank/DDBJ whole genome shotgun (WGS) entry which is preliminary data.</text>
</comment>
<dbReference type="PANTHER" id="PTHR43134:SF1">
    <property type="entry name" value="SIGNAL RECOGNITION PARTICLE RECEPTOR SUBUNIT ALPHA"/>
    <property type="match status" value="1"/>
</dbReference>
<proteinExistence type="inferred from homology"/>
<dbReference type="SUPFAM" id="SSF52540">
    <property type="entry name" value="P-loop containing nucleoside triphosphate hydrolases"/>
    <property type="match status" value="1"/>
</dbReference>
<comment type="catalytic activity">
    <reaction evidence="8">
        <text>GTP + H2O = GDP + phosphate + H(+)</text>
        <dbReference type="Rhea" id="RHEA:19669"/>
        <dbReference type="ChEBI" id="CHEBI:15377"/>
        <dbReference type="ChEBI" id="CHEBI:15378"/>
        <dbReference type="ChEBI" id="CHEBI:37565"/>
        <dbReference type="ChEBI" id="CHEBI:43474"/>
        <dbReference type="ChEBI" id="CHEBI:58189"/>
        <dbReference type="EC" id="3.6.5.4"/>
    </reaction>
</comment>
<dbReference type="SMART" id="SM00962">
    <property type="entry name" value="SRP54"/>
    <property type="match status" value="1"/>
</dbReference>
<keyword evidence="6 8" id="KW-0472">Membrane</keyword>
<organism evidence="11 12">
    <name type="scientific">Thermoanaerobaculum aquaticum</name>
    <dbReference type="NCBI Taxonomy" id="1312852"/>
    <lineage>
        <taxon>Bacteria</taxon>
        <taxon>Pseudomonadati</taxon>
        <taxon>Acidobacteriota</taxon>
        <taxon>Thermoanaerobaculia</taxon>
        <taxon>Thermoanaerobaculales</taxon>
        <taxon>Thermoanaerobaculaceae</taxon>
        <taxon>Thermoanaerobaculum</taxon>
    </lineage>
</organism>
<dbReference type="InterPro" id="IPR042101">
    <property type="entry name" value="SRP54_N_sf"/>
</dbReference>
<dbReference type="Gene3D" id="1.20.120.140">
    <property type="entry name" value="Signal recognition particle SRP54, nucleotide-binding domain"/>
    <property type="match status" value="1"/>
</dbReference>
<evidence type="ECO:0000256" key="7">
    <source>
        <dbReference type="ARBA" id="ARBA00023170"/>
    </source>
</evidence>
<comment type="similarity">
    <text evidence="8">Belongs to the GTP-binding SRP family. FtsY subfamily.</text>
</comment>
<dbReference type="AlphaFoldDB" id="A0A062XYI3"/>
<feature type="binding site" evidence="8">
    <location>
        <begin position="176"/>
        <end position="180"/>
    </location>
    <ligand>
        <name>GTP</name>
        <dbReference type="ChEBI" id="CHEBI:37565"/>
    </ligand>
</feature>
<keyword evidence="12" id="KW-1185">Reference proteome</keyword>
<feature type="domain" description="SRP54-type proteins GTP-binding" evidence="10">
    <location>
        <begin position="87"/>
        <end position="288"/>
    </location>
</feature>
<dbReference type="Gene3D" id="3.40.50.300">
    <property type="entry name" value="P-loop containing nucleotide triphosphate hydrolases"/>
    <property type="match status" value="1"/>
</dbReference>
<dbReference type="SMART" id="SM00382">
    <property type="entry name" value="AAA"/>
    <property type="match status" value="1"/>
</dbReference>
<dbReference type="InterPro" id="IPR004390">
    <property type="entry name" value="SR_rcpt_FtsY"/>
</dbReference>
<keyword evidence="5 8" id="KW-0342">GTP-binding</keyword>
<dbReference type="STRING" id="1312852.EG19_05075"/>
<dbReference type="InterPro" id="IPR027417">
    <property type="entry name" value="P-loop_NTPase"/>
</dbReference>
<dbReference type="EMBL" id="JMFG01000020">
    <property type="protein sequence ID" value="KDA53575.1"/>
    <property type="molecule type" value="Genomic_DNA"/>
</dbReference>
<evidence type="ECO:0000259" key="10">
    <source>
        <dbReference type="SMART" id="SM00962"/>
    </source>
</evidence>
<evidence type="ECO:0000256" key="1">
    <source>
        <dbReference type="ARBA" id="ARBA00022475"/>
    </source>
</evidence>
<keyword evidence="2 8" id="KW-0963">Cytoplasm</keyword>
<dbReference type="GO" id="GO:0005525">
    <property type="term" value="F:GTP binding"/>
    <property type="evidence" value="ECO:0007669"/>
    <property type="project" value="UniProtKB-UniRule"/>
</dbReference>
<evidence type="ECO:0000259" key="9">
    <source>
        <dbReference type="SMART" id="SM00382"/>
    </source>
</evidence>
<keyword evidence="3 8" id="KW-0547">Nucleotide-binding</keyword>
<evidence type="ECO:0000256" key="3">
    <source>
        <dbReference type="ARBA" id="ARBA00022741"/>
    </source>
</evidence>
<dbReference type="RefSeq" id="WP_038049414.1">
    <property type="nucleotide sequence ID" value="NZ_JMFG01000020.1"/>
</dbReference>
<keyword evidence="1 8" id="KW-1003">Cell membrane</keyword>
<keyword evidence="4 8" id="KW-0378">Hydrolase</keyword>
<keyword evidence="7 8" id="KW-0675">Receptor</keyword>
<evidence type="ECO:0000256" key="5">
    <source>
        <dbReference type="ARBA" id="ARBA00023134"/>
    </source>
</evidence>
<feature type="binding site" evidence="8">
    <location>
        <begin position="240"/>
        <end position="243"/>
    </location>
    <ligand>
        <name>GTP</name>
        <dbReference type="ChEBI" id="CHEBI:37565"/>
    </ligand>
</feature>
<feature type="domain" description="AAA+ ATPase" evidence="9">
    <location>
        <begin position="86"/>
        <end position="239"/>
    </location>
</feature>
<dbReference type="HAMAP" id="MF_00920">
    <property type="entry name" value="FtsY"/>
    <property type="match status" value="1"/>
</dbReference>
<accession>A0A062XYI3</accession>
<sequence>MQFFERLRGLLTSKGATLPEVGSLNPETLEEALILADAGPDLASELASDLRRALAKGLLSPGQERAFLREKLLAFFPKPAPAPAHRPEVILVVGVNGSGKTTTAAKLAAKVAASGGKPLLAACDTFRAAATEQLQLWAQRLGVEVVAQRAGADPGAVLYDALAAAQARNATHLIADTAGRLHTKDNLMRELAKLHKVAARAVPEAPHQVLLVVDATTGLNGLVQAREFREHAGVTGLVLTKLDGTAKGGVVLAIARELKLPVLWVGVGEQVEDLLLFDPEGFVDALLGEPQRG</sequence>
<dbReference type="FunFam" id="3.40.50.300:FF:000053">
    <property type="entry name" value="Signal recognition particle receptor FtsY"/>
    <property type="match status" value="1"/>
</dbReference>
<protein>
    <recommendedName>
        <fullName evidence="8">Signal recognition particle receptor FtsY</fullName>
        <shortName evidence="8">SRP receptor</shortName>
        <ecNumber evidence="8">3.6.5.4</ecNumber>
    </recommendedName>
</protein>
<evidence type="ECO:0000256" key="8">
    <source>
        <dbReference type="HAMAP-Rule" id="MF_00920"/>
    </source>
</evidence>
<evidence type="ECO:0000256" key="6">
    <source>
        <dbReference type="ARBA" id="ARBA00023136"/>
    </source>
</evidence>